<feature type="region of interest" description="Disordered" evidence="1">
    <location>
        <begin position="36"/>
        <end position="68"/>
    </location>
</feature>
<accession>A0A9P1GF54</accession>
<dbReference type="AlphaFoldDB" id="A0A9P1GF54"/>
<evidence type="ECO:0000313" key="3">
    <source>
        <dbReference type="EMBL" id="CAL4795679.1"/>
    </source>
</evidence>
<gene>
    <name evidence="2" type="ORF">C1SCF055_LOCUS33816</name>
</gene>
<keyword evidence="4" id="KW-1185">Reference proteome</keyword>
<evidence type="ECO:0000313" key="2">
    <source>
        <dbReference type="EMBL" id="CAI4008367.1"/>
    </source>
</evidence>
<comment type="caution">
    <text evidence="2">The sequence shown here is derived from an EMBL/GenBank/DDBJ whole genome shotgun (WGS) entry which is preliminary data.</text>
</comment>
<sequence>MASQMAKKMMERREKLAFGSLDAVSKPMPNAANYAADVSNTATKRPKCDTKTNAGNAGNAGNEDSAESIDNQSLVLSPVGPVPKILGPHNKQDIQKFDIYTPRIEGIEISTPREDGEMPRRRTCPRTGRTSQARGAQCVRRAAMRCDSIFDGMMILSSNGIFKPQFLFPRVSFLSYLPK</sequence>
<organism evidence="2">
    <name type="scientific">Cladocopium goreaui</name>
    <dbReference type="NCBI Taxonomy" id="2562237"/>
    <lineage>
        <taxon>Eukaryota</taxon>
        <taxon>Sar</taxon>
        <taxon>Alveolata</taxon>
        <taxon>Dinophyceae</taxon>
        <taxon>Suessiales</taxon>
        <taxon>Symbiodiniaceae</taxon>
        <taxon>Cladocopium</taxon>
    </lineage>
</organism>
<evidence type="ECO:0000256" key="1">
    <source>
        <dbReference type="SAM" id="MobiDB-lite"/>
    </source>
</evidence>
<evidence type="ECO:0000313" key="4">
    <source>
        <dbReference type="Proteomes" id="UP001152797"/>
    </source>
</evidence>
<proteinExistence type="predicted"/>
<reference evidence="2" key="1">
    <citation type="submission" date="2022-10" db="EMBL/GenBank/DDBJ databases">
        <authorList>
            <person name="Chen Y."/>
            <person name="Dougan E. K."/>
            <person name="Chan C."/>
            <person name="Rhodes N."/>
            <person name="Thang M."/>
        </authorList>
    </citation>
    <scope>NUCLEOTIDE SEQUENCE</scope>
</reference>
<dbReference type="EMBL" id="CAMXCT010004257">
    <property type="protein sequence ID" value="CAI4008367.1"/>
    <property type="molecule type" value="Genomic_DNA"/>
</dbReference>
<name>A0A9P1GF54_9DINO</name>
<reference evidence="3 4" key="2">
    <citation type="submission" date="2024-05" db="EMBL/GenBank/DDBJ databases">
        <authorList>
            <person name="Chen Y."/>
            <person name="Shah S."/>
            <person name="Dougan E. K."/>
            <person name="Thang M."/>
            <person name="Chan C."/>
        </authorList>
    </citation>
    <scope>NUCLEOTIDE SEQUENCE [LARGE SCALE GENOMIC DNA]</scope>
</reference>
<protein>
    <submittedName>
        <fullName evidence="2">Uncharacterized protein</fullName>
    </submittedName>
</protein>
<dbReference type="EMBL" id="CAMXCT020004257">
    <property type="protein sequence ID" value="CAL1161742.1"/>
    <property type="molecule type" value="Genomic_DNA"/>
</dbReference>
<dbReference type="Proteomes" id="UP001152797">
    <property type="component" value="Unassembled WGS sequence"/>
</dbReference>
<feature type="compositionally biased region" description="Low complexity" evidence="1">
    <location>
        <begin position="53"/>
        <end position="62"/>
    </location>
</feature>
<dbReference type="EMBL" id="CAMXCT030004257">
    <property type="protein sequence ID" value="CAL4795679.1"/>
    <property type="molecule type" value="Genomic_DNA"/>
</dbReference>